<reference evidence="2 3" key="1">
    <citation type="journal article" date="2021" name="Elife">
        <title>Chloroplast acquisition without the gene transfer in kleptoplastic sea slugs, Plakobranchus ocellatus.</title>
        <authorList>
            <person name="Maeda T."/>
            <person name="Takahashi S."/>
            <person name="Yoshida T."/>
            <person name="Shimamura S."/>
            <person name="Takaki Y."/>
            <person name="Nagai Y."/>
            <person name="Toyoda A."/>
            <person name="Suzuki Y."/>
            <person name="Arimoto A."/>
            <person name="Ishii H."/>
            <person name="Satoh N."/>
            <person name="Nishiyama T."/>
            <person name="Hasebe M."/>
            <person name="Maruyama T."/>
            <person name="Minagawa J."/>
            <person name="Obokata J."/>
            <person name="Shigenobu S."/>
        </authorList>
    </citation>
    <scope>NUCLEOTIDE SEQUENCE [LARGE SCALE GENOMIC DNA]</scope>
</reference>
<feature type="compositionally biased region" description="Basic residues" evidence="1">
    <location>
        <begin position="61"/>
        <end position="74"/>
    </location>
</feature>
<comment type="caution">
    <text evidence="2">The sequence shown here is derived from an EMBL/GenBank/DDBJ whole genome shotgun (WGS) entry which is preliminary data.</text>
</comment>
<proteinExistence type="predicted"/>
<dbReference type="Proteomes" id="UP000762676">
    <property type="component" value="Unassembled WGS sequence"/>
</dbReference>
<evidence type="ECO:0000256" key="1">
    <source>
        <dbReference type="SAM" id="MobiDB-lite"/>
    </source>
</evidence>
<evidence type="ECO:0000313" key="2">
    <source>
        <dbReference type="EMBL" id="GFR64541.1"/>
    </source>
</evidence>
<accession>A0AAV4EVL8</accession>
<feature type="region of interest" description="Disordered" evidence="1">
    <location>
        <begin position="1"/>
        <end position="101"/>
    </location>
</feature>
<dbReference type="EMBL" id="BMAT01000348">
    <property type="protein sequence ID" value="GFR64541.1"/>
    <property type="molecule type" value="Genomic_DNA"/>
</dbReference>
<name>A0AAV4EVL8_9GAST</name>
<feature type="compositionally biased region" description="Basic and acidic residues" evidence="1">
    <location>
        <begin position="1"/>
        <end position="29"/>
    </location>
</feature>
<protein>
    <submittedName>
        <fullName evidence="2">Uncharacterized protein</fullName>
    </submittedName>
</protein>
<feature type="compositionally biased region" description="Basic and acidic residues" evidence="1">
    <location>
        <begin position="75"/>
        <end position="84"/>
    </location>
</feature>
<evidence type="ECO:0000313" key="3">
    <source>
        <dbReference type="Proteomes" id="UP000762676"/>
    </source>
</evidence>
<gene>
    <name evidence="2" type="ORF">ElyMa_000181500</name>
</gene>
<dbReference type="AlphaFoldDB" id="A0AAV4EVL8"/>
<sequence length="101" mass="11941">MLRQTDRRTNRDRDRNNFEGVQRDNERAYHKSKHRPQQSAFPQCRNVDHRHPASATTGKQGHQHHTTRSNTRHAWKGERKEGADTRLSQSANNHCDYVDKK</sequence>
<keyword evidence="3" id="KW-1185">Reference proteome</keyword>
<organism evidence="2 3">
    <name type="scientific">Elysia marginata</name>
    <dbReference type="NCBI Taxonomy" id="1093978"/>
    <lineage>
        <taxon>Eukaryota</taxon>
        <taxon>Metazoa</taxon>
        <taxon>Spiralia</taxon>
        <taxon>Lophotrochozoa</taxon>
        <taxon>Mollusca</taxon>
        <taxon>Gastropoda</taxon>
        <taxon>Heterobranchia</taxon>
        <taxon>Euthyneura</taxon>
        <taxon>Panpulmonata</taxon>
        <taxon>Sacoglossa</taxon>
        <taxon>Placobranchoidea</taxon>
        <taxon>Plakobranchidae</taxon>
        <taxon>Elysia</taxon>
    </lineage>
</organism>